<protein>
    <submittedName>
        <fullName evidence="2">DUF4440 domain-containing protein</fullName>
    </submittedName>
</protein>
<evidence type="ECO:0000259" key="1">
    <source>
        <dbReference type="Pfam" id="PF13474"/>
    </source>
</evidence>
<gene>
    <name evidence="2" type="ORF">AU467_09670</name>
</gene>
<dbReference type="InterPro" id="IPR037401">
    <property type="entry name" value="SnoaL-like"/>
</dbReference>
<evidence type="ECO:0000313" key="3">
    <source>
        <dbReference type="Proteomes" id="UP000053176"/>
    </source>
</evidence>
<sequence length="145" mass="16136">MSTANDLEQVVEQYHRALGAFMQGDYEPAKQLFSEQDDVTLGNPFGPFACGLTQVVETMKRAASNYRDGDAIGFDTISKYVTPGLAYIVEVERLESKVSGRKDVSPVYLRATSIFRHEEGGWKLIHRHADPITTVQPADSVLRKS</sequence>
<dbReference type="EMBL" id="LPWA01000175">
    <property type="protein sequence ID" value="KUM23216.1"/>
    <property type="molecule type" value="Genomic_DNA"/>
</dbReference>
<dbReference type="Pfam" id="PF13474">
    <property type="entry name" value="SnoaL_3"/>
    <property type="match status" value="1"/>
</dbReference>
<dbReference type="AlphaFoldDB" id="A0A101KLU9"/>
<comment type="caution">
    <text evidence="2">The sequence shown here is derived from an EMBL/GenBank/DDBJ whole genome shotgun (WGS) entry which is preliminary data.</text>
</comment>
<proteinExistence type="predicted"/>
<dbReference type="Gene3D" id="3.10.450.50">
    <property type="match status" value="1"/>
</dbReference>
<accession>A0A101KLU9</accession>
<dbReference type="SUPFAM" id="SSF54427">
    <property type="entry name" value="NTF2-like"/>
    <property type="match status" value="1"/>
</dbReference>
<feature type="domain" description="SnoaL-like" evidence="1">
    <location>
        <begin position="9"/>
        <end position="129"/>
    </location>
</feature>
<name>A0A101KLU9_RHILI</name>
<organism evidence="2 3">
    <name type="scientific">Rhizobium loti</name>
    <name type="common">Mesorhizobium loti</name>
    <dbReference type="NCBI Taxonomy" id="381"/>
    <lineage>
        <taxon>Bacteria</taxon>
        <taxon>Pseudomonadati</taxon>
        <taxon>Pseudomonadota</taxon>
        <taxon>Alphaproteobacteria</taxon>
        <taxon>Hyphomicrobiales</taxon>
        <taxon>Phyllobacteriaceae</taxon>
        <taxon>Mesorhizobium</taxon>
    </lineage>
</organism>
<dbReference type="InterPro" id="IPR032710">
    <property type="entry name" value="NTF2-like_dom_sf"/>
</dbReference>
<dbReference type="Proteomes" id="UP000053176">
    <property type="component" value="Unassembled WGS sequence"/>
</dbReference>
<reference evidence="2 3" key="1">
    <citation type="submission" date="2015-12" db="EMBL/GenBank/DDBJ databases">
        <title>Draft genome sequence of Mesorhizobium sp. UFLA 01-765, a multitolerant efficient symbiont and plant-growth promoting strain isolated from Zn-mining soil using Leucaena leucocephala as a trap plant.</title>
        <authorList>
            <person name="Rangel W.M."/>
            <person name="Thijs S."/>
            <person name="Longatti S.M."/>
            <person name="Moreira F.M."/>
            <person name="Weyens N."/>
            <person name="Vangronsveld J."/>
            <person name="Van Hamme J.D."/>
            <person name="Bottos E.M."/>
            <person name="Rineau F."/>
        </authorList>
    </citation>
    <scope>NUCLEOTIDE SEQUENCE [LARGE SCALE GENOMIC DNA]</scope>
    <source>
        <strain evidence="2 3">UFLA 01-765</strain>
    </source>
</reference>
<dbReference type="OrthoDB" id="1551077at2"/>
<evidence type="ECO:0000313" key="2">
    <source>
        <dbReference type="EMBL" id="KUM23216.1"/>
    </source>
</evidence>